<dbReference type="PANTHER" id="PTHR10489">
    <property type="entry name" value="CELL ADHESION MOLECULE"/>
    <property type="match status" value="1"/>
</dbReference>
<dbReference type="GO" id="GO:0007204">
    <property type="term" value="P:positive regulation of cytosolic calcium ion concentration"/>
    <property type="evidence" value="ECO:0007669"/>
    <property type="project" value="TreeGrafter"/>
</dbReference>
<comment type="subcellular location">
    <subcellularLocation>
        <location evidence="1 13">Cell membrane</location>
        <topology evidence="1 13">Multi-pass membrane protein</topology>
    </subcellularLocation>
</comment>
<reference evidence="15 16" key="1">
    <citation type="submission" date="2020-10" db="EMBL/GenBank/DDBJ databases">
        <title>Pygocentrus nattereri (red-bellied piranha) genome, fPygNat1, primary haplotype.</title>
        <authorList>
            <person name="Myers G."/>
            <person name="Meyer A."/>
            <person name="Karagic N."/>
            <person name="Pippel M."/>
            <person name="Winkler S."/>
            <person name="Tracey A."/>
            <person name="Wood J."/>
            <person name="Formenti G."/>
            <person name="Howe K."/>
            <person name="Fedrigo O."/>
            <person name="Jarvis E.D."/>
        </authorList>
    </citation>
    <scope>NUCLEOTIDE SEQUENCE [LARGE SCALE GENOMIC DNA]</scope>
</reference>
<protein>
    <recommendedName>
        <fullName evidence="13">Type-1 angiotensin II receptor</fullName>
    </recommendedName>
</protein>
<dbReference type="AlphaFoldDB" id="A0A3B4EET5"/>
<dbReference type="GO" id="GO:0019722">
    <property type="term" value="P:calcium-mediated signaling"/>
    <property type="evidence" value="ECO:0007669"/>
    <property type="project" value="TreeGrafter"/>
</dbReference>
<evidence type="ECO:0000256" key="12">
    <source>
        <dbReference type="RuleBase" id="RU000688"/>
    </source>
</evidence>
<feature type="transmembrane region" description="Helical" evidence="13">
    <location>
        <begin position="188"/>
        <end position="214"/>
    </location>
</feature>
<evidence type="ECO:0000256" key="5">
    <source>
        <dbReference type="ARBA" id="ARBA00023040"/>
    </source>
</evidence>
<keyword evidence="2 13" id="KW-1003">Cell membrane</keyword>
<evidence type="ECO:0000313" key="15">
    <source>
        <dbReference type="Ensembl" id="ENSPNAP00000035037.1"/>
    </source>
</evidence>
<keyword evidence="10 12" id="KW-0807">Transducer</keyword>
<keyword evidence="3 12" id="KW-0812">Transmembrane</keyword>
<accession>A0A3B4EET5</accession>
<evidence type="ECO:0000256" key="10">
    <source>
        <dbReference type="ARBA" id="ARBA00023224"/>
    </source>
</evidence>
<evidence type="ECO:0000259" key="14">
    <source>
        <dbReference type="PROSITE" id="PS50262"/>
    </source>
</evidence>
<dbReference type="SUPFAM" id="SSF81321">
    <property type="entry name" value="Family A G protein-coupled receptor-like"/>
    <property type="match status" value="1"/>
</dbReference>
<comment type="function">
    <text evidence="11">Receptor for angiotensin II, a vasoconstricting peptide, which acts as a key regulator of blood pressure and sodium retention by the kidney. The activated receptor in turn couples to G-alpha proteins G(q) (GNAQ, GNA11, GNA14 or GNA15) and thus activates phospholipase C and increases the cytosolic Ca(2+) concentrations, which in turn triggers cellular responses such as stimulation of protein kinase C.</text>
</comment>
<dbReference type="OMA" id="FIKHANV"/>
<dbReference type="PRINTS" id="PR00241">
    <property type="entry name" value="ANGIOTENSINR"/>
</dbReference>
<dbReference type="PRINTS" id="PR00635">
    <property type="entry name" value="ANGIOTENSN1R"/>
</dbReference>
<evidence type="ECO:0000313" key="16">
    <source>
        <dbReference type="Proteomes" id="UP001501920"/>
    </source>
</evidence>
<feature type="transmembrane region" description="Helical" evidence="13">
    <location>
        <begin position="101"/>
        <end position="119"/>
    </location>
</feature>
<evidence type="ECO:0000256" key="9">
    <source>
        <dbReference type="ARBA" id="ARBA00023180"/>
    </source>
</evidence>
<evidence type="ECO:0000256" key="7">
    <source>
        <dbReference type="ARBA" id="ARBA00023157"/>
    </source>
</evidence>
<feature type="transmembrane region" description="Helical" evidence="13">
    <location>
        <begin position="235"/>
        <end position="253"/>
    </location>
</feature>
<keyword evidence="8 12" id="KW-0675">Receptor</keyword>
<dbReference type="InterPro" id="IPR050119">
    <property type="entry name" value="CCR1-9-like"/>
</dbReference>
<name>A0A3B4EET5_PYGNA</name>
<reference evidence="15" key="3">
    <citation type="submission" date="2025-09" db="UniProtKB">
        <authorList>
            <consortium name="Ensembl"/>
        </authorList>
    </citation>
    <scope>IDENTIFICATION</scope>
</reference>
<dbReference type="InterPro" id="IPR000276">
    <property type="entry name" value="GPCR_Rhodpsn"/>
</dbReference>
<dbReference type="PROSITE" id="PS50262">
    <property type="entry name" value="G_PROTEIN_RECEP_F1_2"/>
    <property type="match status" value="1"/>
</dbReference>
<keyword evidence="6 13" id="KW-0472">Membrane</keyword>
<dbReference type="GO" id="GO:0006955">
    <property type="term" value="P:immune response"/>
    <property type="evidence" value="ECO:0007669"/>
    <property type="project" value="TreeGrafter"/>
</dbReference>
<keyword evidence="16" id="KW-1185">Reference proteome</keyword>
<feature type="transmembrane region" description="Helical" evidence="13">
    <location>
        <begin position="59"/>
        <end position="81"/>
    </location>
</feature>
<feature type="transmembrane region" description="Helical" evidence="13">
    <location>
        <begin position="273"/>
        <end position="302"/>
    </location>
</feature>
<dbReference type="PANTHER" id="PTHR10489:SF956">
    <property type="entry name" value="TYPE-1 ANGIOTENSIN II RECEPTOR A"/>
    <property type="match status" value="1"/>
</dbReference>
<keyword evidence="5 12" id="KW-0297">G-protein coupled receptor</keyword>
<dbReference type="Pfam" id="PF00001">
    <property type="entry name" value="7tm_1"/>
    <property type="match status" value="1"/>
</dbReference>
<evidence type="ECO:0000256" key="6">
    <source>
        <dbReference type="ARBA" id="ARBA00023136"/>
    </source>
</evidence>
<evidence type="ECO:0000256" key="1">
    <source>
        <dbReference type="ARBA" id="ARBA00004651"/>
    </source>
</evidence>
<comment type="similarity">
    <text evidence="12">Belongs to the G-protein coupled receptor 1 family.</text>
</comment>
<keyword evidence="7" id="KW-1015">Disulfide bond</keyword>
<dbReference type="GO" id="GO:0016493">
    <property type="term" value="F:C-C chemokine receptor activity"/>
    <property type="evidence" value="ECO:0007669"/>
    <property type="project" value="TreeGrafter"/>
</dbReference>
<evidence type="ECO:0000256" key="2">
    <source>
        <dbReference type="ARBA" id="ARBA00022475"/>
    </source>
</evidence>
<dbReference type="PRINTS" id="PR00237">
    <property type="entry name" value="GPCRRHODOPSN"/>
</dbReference>
<feature type="transmembrane region" description="Helical" evidence="13">
    <location>
        <begin position="140"/>
        <end position="163"/>
    </location>
</feature>
<reference evidence="15" key="2">
    <citation type="submission" date="2025-08" db="UniProtKB">
        <authorList>
            <consortium name="Ensembl"/>
        </authorList>
    </citation>
    <scope>IDENTIFICATION</scope>
</reference>
<sequence length="357" mass="39788">MENLTDVPAKGLVLTCNLTNHDFIFNVIPLVYSCNFLLGIVGNSMVVAVIYYHLKLKTVANVFVLNLALSDLTFLITLPMWATYTALGYDWPFGDFLCKAVAGLAFFTLYASVFFLTALSIDRYLAIVHPVESRQCRTVAYAWCVCALVWLFAFALSLPMTYIRKTHFIKHANVTVCGLLDTEHKSLLAALSLMKAVFGFLLPLIIILTCYSLIGRALLEAGQIQKSSRTQGDEVLRMLAAAVLSFFLCWAPHQVFNFMEALLMLKQISDCAVVAVIDTAMPFAICIAFFNSCMNPILYGFVGKNFRRSLLKLLRCSSSSSILNHPNLSTKMSTLSYRASETAQSVERKNTTLPREN</sequence>
<dbReference type="SMART" id="SM01381">
    <property type="entry name" value="7TM_GPCR_Srsx"/>
    <property type="match status" value="1"/>
</dbReference>
<dbReference type="GeneTree" id="ENSGT01130000278303"/>
<dbReference type="GO" id="GO:0004945">
    <property type="term" value="F:angiotensin type II receptor activity"/>
    <property type="evidence" value="ECO:0007669"/>
    <property type="project" value="UniProtKB-UniRule"/>
</dbReference>
<dbReference type="InterPro" id="IPR000248">
    <property type="entry name" value="ATII_rcpt"/>
</dbReference>
<dbReference type="Proteomes" id="UP001501920">
    <property type="component" value="Chromosome 17"/>
</dbReference>
<dbReference type="Ensembl" id="ENSPNAT00000027519.2">
    <property type="protein sequence ID" value="ENSPNAP00000035037.1"/>
    <property type="gene ID" value="ENSPNAG00000024691.2"/>
</dbReference>
<keyword evidence="9" id="KW-0325">Glycoprotein</keyword>
<dbReference type="GO" id="GO:0019957">
    <property type="term" value="F:C-C chemokine binding"/>
    <property type="evidence" value="ECO:0007669"/>
    <property type="project" value="TreeGrafter"/>
</dbReference>
<dbReference type="GO" id="GO:0019229">
    <property type="term" value="P:regulation of vasoconstriction"/>
    <property type="evidence" value="ECO:0007669"/>
    <property type="project" value="UniProtKB-UniRule"/>
</dbReference>
<dbReference type="InterPro" id="IPR000190">
    <property type="entry name" value="ATII_AT1_rcpt"/>
</dbReference>
<dbReference type="GO" id="GO:0009897">
    <property type="term" value="C:external side of plasma membrane"/>
    <property type="evidence" value="ECO:0007669"/>
    <property type="project" value="TreeGrafter"/>
</dbReference>
<dbReference type="GO" id="GO:0001596">
    <property type="term" value="F:angiotensin type I receptor activity"/>
    <property type="evidence" value="ECO:0007669"/>
    <property type="project" value="UniProtKB-UniRule"/>
</dbReference>
<evidence type="ECO:0000256" key="13">
    <source>
        <dbReference type="RuleBase" id="RU368058"/>
    </source>
</evidence>
<feature type="transmembrane region" description="Helical" evidence="13">
    <location>
        <begin position="30"/>
        <end position="52"/>
    </location>
</feature>
<comment type="function">
    <text evidence="13">Receptor for angiotensin II, a vasoconstricting peptide, which acts as a key regulator of blood pressure and sodium retention by the kidney. The activated receptor in turn couples to G-alpha proteins G(q) and thus activates phospholipase C and increases the cytosolic Ca(2+) concentrations, which in turn triggers cellular responses such as stimulation of protein kinase C.</text>
</comment>
<dbReference type="Gene3D" id="1.20.1070.10">
    <property type="entry name" value="Rhodopsin 7-helix transmembrane proteins"/>
    <property type="match status" value="1"/>
</dbReference>
<feature type="domain" description="G-protein coupled receptors family 1 profile" evidence="14">
    <location>
        <begin position="42"/>
        <end position="299"/>
    </location>
</feature>
<dbReference type="GO" id="GO:0030593">
    <property type="term" value="P:neutrophil chemotaxis"/>
    <property type="evidence" value="ECO:0007669"/>
    <property type="project" value="TreeGrafter"/>
</dbReference>
<dbReference type="InterPro" id="IPR017452">
    <property type="entry name" value="GPCR_Rhodpsn_7TM"/>
</dbReference>
<dbReference type="STRING" id="42514.ENSPNAP00000035037"/>
<evidence type="ECO:0000256" key="3">
    <source>
        <dbReference type="ARBA" id="ARBA00022692"/>
    </source>
</evidence>
<dbReference type="OrthoDB" id="8804420at2759"/>
<dbReference type="GO" id="GO:0002035">
    <property type="term" value="P:brain renin-angiotensin system"/>
    <property type="evidence" value="ECO:0007669"/>
    <property type="project" value="Ensembl"/>
</dbReference>
<dbReference type="PROSITE" id="PS00237">
    <property type="entry name" value="G_PROTEIN_RECEP_F1_1"/>
    <property type="match status" value="1"/>
</dbReference>
<evidence type="ECO:0000256" key="8">
    <source>
        <dbReference type="ARBA" id="ARBA00023170"/>
    </source>
</evidence>
<proteinExistence type="inferred from homology"/>
<evidence type="ECO:0000256" key="4">
    <source>
        <dbReference type="ARBA" id="ARBA00022989"/>
    </source>
</evidence>
<organism evidence="15 16">
    <name type="scientific">Pygocentrus nattereri</name>
    <name type="common">Red-bellied piranha</name>
    <dbReference type="NCBI Taxonomy" id="42514"/>
    <lineage>
        <taxon>Eukaryota</taxon>
        <taxon>Metazoa</taxon>
        <taxon>Chordata</taxon>
        <taxon>Craniata</taxon>
        <taxon>Vertebrata</taxon>
        <taxon>Euteleostomi</taxon>
        <taxon>Actinopterygii</taxon>
        <taxon>Neopterygii</taxon>
        <taxon>Teleostei</taxon>
        <taxon>Ostariophysi</taxon>
        <taxon>Characiformes</taxon>
        <taxon>Characoidei</taxon>
        <taxon>Pygocentrus</taxon>
    </lineage>
</organism>
<keyword evidence="4 13" id="KW-1133">Transmembrane helix</keyword>
<evidence type="ECO:0000256" key="11">
    <source>
        <dbReference type="ARBA" id="ARBA00046119"/>
    </source>
</evidence>